<dbReference type="Pfam" id="PF18990">
    <property type="entry name" value="DUF5723"/>
    <property type="match status" value="1"/>
</dbReference>
<dbReference type="OrthoDB" id="975426at2"/>
<evidence type="ECO:0000259" key="2">
    <source>
        <dbReference type="Pfam" id="PF18990"/>
    </source>
</evidence>
<protein>
    <recommendedName>
        <fullName evidence="2">DUF5723 domain-containing protein</fullName>
    </recommendedName>
</protein>
<feature type="signal peptide" evidence="1">
    <location>
        <begin position="1"/>
        <end position="19"/>
    </location>
</feature>
<accession>A0A1Y2PDF1</accession>
<sequence>MKKLLCFVSLIMTVCFVQAQNRQVLYGFDEIPQTMLLNPGVQPSYKYHVGIPLLSGLSVDAGISEVTVSDLFKNDNIDFTTKVRNAISRISVDDYISMNQQIEILSGSYRLNDRDFLSAGFYTELDVFANFPKDVIELINDGNASNLNRTFLLSQVNVKAEALGVLHAGISRKINENFTVGGRFKIYSGIANILSANNTGSFTTRLGQNNIYTHYLNNINVAGYSSGIYFEDDVSASTFIGKAFFGGNLGLGFDVGFTYKIDRQTEITASLLDIGFVSYSEDLRNGTIVGDYTFSGIEFQYDGNNVNYWEQLNSDFEAQVPRSENKESYTVMRPIKFNGSYKYSWGRSRNMENCSDISYKDYFNNAVGAQIFTVMRPTGPKFALTGFYEGRLSKSFNTKVTYTVDDFSATNIGLGLSARVGKFHLYGTVDNIFNLTDIASANRASFQFGMNLIFN</sequence>
<organism evidence="3 4">
    <name type="scientific">Tenacibaculum holothuriorum</name>
    <dbReference type="NCBI Taxonomy" id="1635173"/>
    <lineage>
        <taxon>Bacteria</taxon>
        <taxon>Pseudomonadati</taxon>
        <taxon>Bacteroidota</taxon>
        <taxon>Flavobacteriia</taxon>
        <taxon>Flavobacteriales</taxon>
        <taxon>Flavobacteriaceae</taxon>
        <taxon>Tenacibaculum</taxon>
    </lineage>
</organism>
<proteinExistence type="predicted"/>
<name>A0A1Y2PDF1_9FLAO</name>
<dbReference type="InParanoid" id="A0A1Y2PDF1"/>
<keyword evidence="4" id="KW-1185">Reference proteome</keyword>
<dbReference type="RefSeq" id="WP_143592094.1">
    <property type="nucleotide sequence ID" value="NZ_LAPZ01000003.1"/>
</dbReference>
<dbReference type="EMBL" id="LAPZ01000003">
    <property type="protein sequence ID" value="OSY88492.1"/>
    <property type="molecule type" value="Genomic_DNA"/>
</dbReference>
<feature type="domain" description="DUF5723" evidence="2">
    <location>
        <begin position="39"/>
        <end position="430"/>
    </location>
</feature>
<reference evidence="3 4" key="1">
    <citation type="submission" date="2015-03" db="EMBL/GenBank/DDBJ databases">
        <title>Genome sequence of Tenacibaculum sp. S2-2, isolated from intestinal microbiota of sea cucumber, Apostichopus japonicas.</title>
        <authorList>
            <person name="Shao Z."/>
            <person name="Wang L."/>
            <person name="Li X."/>
        </authorList>
    </citation>
    <scope>NUCLEOTIDE SEQUENCE [LARGE SCALE GENOMIC DNA]</scope>
    <source>
        <strain evidence="3 4">S2-2</strain>
    </source>
</reference>
<comment type="caution">
    <text evidence="3">The sequence shown here is derived from an EMBL/GenBank/DDBJ whole genome shotgun (WGS) entry which is preliminary data.</text>
</comment>
<evidence type="ECO:0000313" key="4">
    <source>
        <dbReference type="Proteomes" id="UP000194221"/>
    </source>
</evidence>
<evidence type="ECO:0000256" key="1">
    <source>
        <dbReference type="SAM" id="SignalP"/>
    </source>
</evidence>
<dbReference type="STRING" id="1635173.WH52_06990"/>
<dbReference type="InterPro" id="IPR043781">
    <property type="entry name" value="DUF5723"/>
</dbReference>
<dbReference type="AlphaFoldDB" id="A0A1Y2PDF1"/>
<gene>
    <name evidence="3" type="ORF">WH52_06990</name>
</gene>
<evidence type="ECO:0000313" key="3">
    <source>
        <dbReference type="EMBL" id="OSY88492.1"/>
    </source>
</evidence>
<dbReference type="Proteomes" id="UP000194221">
    <property type="component" value="Unassembled WGS sequence"/>
</dbReference>
<feature type="chain" id="PRO_5012124265" description="DUF5723 domain-containing protein" evidence="1">
    <location>
        <begin position="20"/>
        <end position="455"/>
    </location>
</feature>
<keyword evidence="1" id="KW-0732">Signal</keyword>